<dbReference type="AlphaFoldDB" id="A0AAV7F0K6"/>
<evidence type="ECO:0000256" key="3">
    <source>
        <dbReference type="ARBA" id="ARBA00022490"/>
    </source>
</evidence>
<evidence type="ECO:0000256" key="2">
    <source>
        <dbReference type="ARBA" id="ARBA00004496"/>
    </source>
</evidence>
<comment type="subcellular location">
    <subcellularLocation>
        <location evidence="2">Cytoplasm</location>
    </subcellularLocation>
    <subcellularLocation>
        <location evidence="1">Nucleus</location>
    </subcellularLocation>
</comment>
<keyword evidence="3" id="KW-0963">Cytoplasm</keyword>
<dbReference type="PANTHER" id="PTHR18829:SF0">
    <property type="entry name" value="PROTEIN YAE1 HOMOLOG"/>
    <property type="match status" value="1"/>
</dbReference>
<feature type="domain" description="Essential protein Yae1 N-terminal" evidence="5">
    <location>
        <begin position="70"/>
        <end position="107"/>
    </location>
</feature>
<dbReference type="GO" id="GO:0005737">
    <property type="term" value="C:cytoplasm"/>
    <property type="evidence" value="ECO:0007669"/>
    <property type="project" value="UniProtKB-SubCell"/>
</dbReference>
<protein>
    <recommendedName>
        <fullName evidence="5">Essential protein Yae1 N-terminal domain-containing protein</fullName>
    </recommendedName>
</protein>
<dbReference type="Proteomes" id="UP000825729">
    <property type="component" value="Unassembled WGS sequence"/>
</dbReference>
<accession>A0AAV7F0K6</accession>
<evidence type="ECO:0000256" key="1">
    <source>
        <dbReference type="ARBA" id="ARBA00004123"/>
    </source>
</evidence>
<proteinExistence type="predicted"/>
<name>A0AAV7F0K6_ARIFI</name>
<dbReference type="InterPro" id="IPR038881">
    <property type="entry name" value="Yae1-like"/>
</dbReference>
<evidence type="ECO:0000313" key="6">
    <source>
        <dbReference type="EMBL" id="KAG9454558.1"/>
    </source>
</evidence>
<sequence>MDVGQTEIEVSDMKKGEINVMPVSCGRDSCDNPDIWCEDDSVENGSHVALDQSELDREWRRRHSEFHTIGYRDGLLTGKEQSAQAGFNMGFKQSALTGYKWGLVRGVTSALSYLPDHLKEEMLPKLETREKVQRFYESVQSVSTGDATKLFFEDIMHSKTDTSQYHAVANDEAGNTRGGVNCSQLTTFSRDLDLLLEELPNIKMVSAVVGECSEHVK</sequence>
<dbReference type="GO" id="GO:0005634">
    <property type="term" value="C:nucleus"/>
    <property type="evidence" value="ECO:0007669"/>
    <property type="project" value="UniProtKB-SubCell"/>
</dbReference>
<gene>
    <name evidence="6" type="ORF">H6P81_007462</name>
</gene>
<evidence type="ECO:0000259" key="5">
    <source>
        <dbReference type="Pfam" id="PF09811"/>
    </source>
</evidence>
<comment type="caution">
    <text evidence="6">The sequence shown here is derived from an EMBL/GenBank/DDBJ whole genome shotgun (WGS) entry which is preliminary data.</text>
</comment>
<keyword evidence="4" id="KW-0539">Nucleus</keyword>
<dbReference type="PANTHER" id="PTHR18829">
    <property type="entry name" value="PROTEIN YAE1 HOMOLOG"/>
    <property type="match status" value="1"/>
</dbReference>
<dbReference type="EMBL" id="JAINDJ010000003">
    <property type="protein sequence ID" value="KAG9454558.1"/>
    <property type="molecule type" value="Genomic_DNA"/>
</dbReference>
<reference evidence="6 7" key="1">
    <citation type="submission" date="2021-07" db="EMBL/GenBank/DDBJ databases">
        <title>The Aristolochia fimbriata genome: insights into angiosperm evolution, floral development and chemical biosynthesis.</title>
        <authorList>
            <person name="Jiao Y."/>
        </authorList>
    </citation>
    <scope>NUCLEOTIDE SEQUENCE [LARGE SCALE GENOMIC DNA]</scope>
    <source>
        <strain evidence="6">IBCAS-2021</strain>
        <tissue evidence="6">Leaf</tissue>
    </source>
</reference>
<dbReference type="Pfam" id="PF09811">
    <property type="entry name" value="Yae1_N"/>
    <property type="match status" value="1"/>
</dbReference>
<organism evidence="6 7">
    <name type="scientific">Aristolochia fimbriata</name>
    <name type="common">White veined hardy Dutchman's pipe vine</name>
    <dbReference type="NCBI Taxonomy" id="158543"/>
    <lineage>
        <taxon>Eukaryota</taxon>
        <taxon>Viridiplantae</taxon>
        <taxon>Streptophyta</taxon>
        <taxon>Embryophyta</taxon>
        <taxon>Tracheophyta</taxon>
        <taxon>Spermatophyta</taxon>
        <taxon>Magnoliopsida</taxon>
        <taxon>Magnoliidae</taxon>
        <taxon>Piperales</taxon>
        <taxon>Aristolochiaceae</taxon>
        <taxon>Aristolochia</taxon>
    </lineage>
</organism>
<evidence type="ECO:0000313" key="7">
    <source>
        <dbReference type="Proteomes" id="UP000825729"/>
    </source>
</evidence>
<evidence type="ECO:0000256" key="4">
    <source>
        <dbReference type="ARBA" id="ARBA00023242"/>
    </source>
</evidence>
<dbReference type="InterPro" id="IPR019191">
    <property type="entry name" value="Essential_protein_Yae1_N"/>
</dbReference>
<keyword evidence="7" id="KW-1185">Reference proteome</keyword>